<dbReference type="PANTHER" id="PTHR43861">
    <property type="entry name" value="TRANS-ACONITATE 2-METHYLTRANSFERASE-RELATED"/>
    <property type="match status" value="1"/>
</dbReference>
<organism evidence="1 2">
    <name type="scientific">Microbispora hainanensis</name>
    <dbReference type="NCBI Taxonomy" id="568844"/>
    <lineage>
        <taxon>Bacteria</taxon>
        <taxon>Bacillati</taxon>
        <taxon>Actinomycetota</taxon>
        <taxon>Actinomycetes</taxon>
        <taxon>Streptosporangiales</taxon>
        <taxon>Streptosporangiaceae</taxon>
        <taxon>Microbispora</taxon>
    </lineage>
</organism>
<keyword evidence="1" id="KW-0808">Transferase</keyword>
<dbReference type="GO" id="GO:0008168">
    <property type="term" value="F:methyltransferase activity"/>
    <property type="evidence" value="ECO:0007669"/>
    <property type="project" value="UniProtKB-KW"/>
</dbReference>
<keyword evidence="1" id="KW-0489">Methyltransferase</keyword>
<sequence length="264" mass="29797">MPVRITSDDWTSERVKAFWDHCYRQNNRALTFSERVGRGVARYLRVNGLLQGEVLDYGCGPGALAAQLIRAGCQCWGCDWSEASVEAANRLLSGRRGWHGASLAGDSRSAYFNRKFDLVTCLETVEHIPEHEEEDFFANLRDAVKVGGSIFLTTPNEEDLTLDHKNVYCPFCDSVYHQRQHVRSFDKNTLATTIERHGFVVRWVTALDFNSYQVPAWPGIGDVNLRYLARVAARMPFSPITAVHRRSRGKLPHLCAVATRVPAL</sequence>
<reference evidence="1" key="1">
    <citation type="submission" date="2022-10" db="EMBL/GenBank/DDBJ databases">
        <title>The complete genomes of actinobacterial strains from the NBC collection.</title>
        <authorList>
            <person name="Joergensen T.S."/>
            <person name="Alvarez Arevalo M."/>
            <person name="Sterndorff E.B."/>
            <person name="Faurdal D."/>
            <person name="Vuksanovic O."/>
            <person name="Mourched A.-S."/>
            <person name="Charusanti P."/>
            <person name="Shaw S."/>
            <person name="Blin K."/>
            <person name="Weber T."/>
        </authorList>
    </citation>
    <scope>NUCLEOTIDE SEQUENCE</scope>
    <source>
        <strain evidence="1">NBC_00254</strain>
    </source>
</reference>
<dbReference type="Gene3D" id="3.40.50.150">
    <property type="entry name" value="Vaccinia Virus protein VP39"/>
    <property type="match status" value="1"/>
</dbReference>
<protein>
    <submittedName>
        <fullName evidence="1">Class I SAM-dependent methyltransferase</fullName>
    </submittedName>
</protein>
<dbReference type="EMBL" id="CP108085">
    <property type="protein sequence ID" value="WUP77605.1"/>
    <property type="molecule type" value="Genomic_DNA"/>
</dbReference>
<dbReference type="Proteomes" id="UP001432011">
    <property type="component" value="Chromosome"/>
</dbReference>
<dbReference type="Pfam" id="PF13489">
    <property type="entry name" value="Methyltransf_23"/>
    <property type="match status" value="1"/>
</dbReference>
<gene>
    <name evidence="1" type="ORF">OG913_11495</name>
</gene>
<dbReference type="RefSeq" id="WP_142647388.1">
    <property type="nucleotide sequence ID" value="NZ_CP108085.1"/>
</dbReference>
<accession>A0ABZ1SX42</accession>
<name>A0ABZ1SX42_9ACTN</name>
<dbReference type="SUPFAM" id="SSF53335">
    <property type="entry name" value="S-adenosyl-L-methionine-dependent methyltransferases"/>
    <property type="match status" value="1"/>
</dbReference>
<evidence type="ECO:0000313" key="2">
    <source>
        <dbReference type="Proteomes" id="UP001432011"/>
    </source>
</evidence>
<proteinExistence type="predicted"/>
<dbReference type="InterPro" id="IPR029063">
    <property type="entry name" value="SAM-dependent_MTases_sf"/>
</dbReference>
<evidence type="ECO:0000313" key="1">
    <source>
        <dbReference type="EMBL" id="WUP77605.1"/>
    </source>
</evidence>
<dbReference type="PANTHER" id="PTHR43861:SF6">
    <property type="entry name" value="METHYLTRANSFERASE TYPE 11"/>
    <property type="match status" value="1"/>
</dbReference>
<keyword evidence="2" id="KW-1185">Reference proteome</keyword>
<dbReference type="CDD" id="cd02440">
    <property type="entry name" value="AdoMet_MTases"/>
    <property type="match status" value="1"/>
</dbReference>
<dbReference type="GO" id="GO:0032259">
    <property type="term" value="P:methylation"/>
    <property type="evidence" value="ECO:0007669"/>
    <property type="project" value="UniProtKB-KW"/>
</dbReference>